<dbReference type="InterPro" id="IPR036397">
    <property type="entry name" value="RNaseH_sf"/>
</dbReference>
<proteinExistence type="predicted"/>
<dbReference type="EMBL" id="SJPH01000009">
    <property type="protein sequence ID" value="TWT41345.1"/>
    <property type="molecule type" value="Genomic_DNA"/>
</dbReference>
<sequence length="194" mass="21932">MAHRSGEDHRRVKRADARRLIFLDESGVRVGMKRLYGRSAKGWRVVDRTSGGHWQTHTMTAAIGLGGVVTAMVTKRAINSITFLGFVEEFLAPKLTPGDVVVMDNLAVHRVKGVEEALHRVGARAWFLPPYSPDFNPIEQAWSQAKSWLRKKSPPTFDRLVDSIGDALRRVTPEHCRNYFINSGYRVTRKNKPP</sequence>
<name>A0A5C5VTW0_9BACT</name>
<dbReference type="RefSeq" id="WP_146575262.1">
    <property type="nucleotide sequence ID" value="NZ_SJPH01000009.1"/>
</dbReference>
<dbReference type="Proteomes" id="UP000318995">
    <property type="component" value="Unassembled WGS sequence"/>
</dbReference>
<dbReference type="Pfam" id="PF13358">
    <property type="entry name" value="DDE_3"/>
    <property type="match status" value="1"/>
</dbReference>
<protein>
    <recommendedName>
        <fullName evidence="1">Tc1-like transposase DDE domain-containing protein</fullName>
    </recommendedName>
</protein>
<evidence type="ECO:0000313" key="3">
    <source>
        <dbReference type="Proteomes" id="UP000318995"/>
    </source>
</evidence>
<comment type="caution">
    <text evidence="2">The sequence shown here is derived from an EMBL/GenBank/DDBJ whole genome shotgun (WGS) entry which is preliminary data.</text>
</comment>
<dbReference type="PANTHER" id="PTHR46564:SF1">
    <property type="entry name" value="TRANSPOSASE"/>
    <property type="match status" value="1"/>
</dbReference>
<evidence type="ECO:0000259" key="1">
    <source>
        <dbReference type="Pfam" id="PF13358"/>
    </source>
</evidence>
<dbReference type="InterPro" id="IPR047655">
    <property type="entry name" value="Transpos_IS630-like"/>
</dbReference>
<evidence type="ECO:0000313" key="2">
    <source>
        <dbReference type="EMBL" id="TWT41345.1"/>
    </source>
</evidence>
<dbReference type="Gene3D" id="3.30.420.10">
    <property type="entry name" value="Ribonuclease H-like superfamily/Ribonuclease H"/>
    <property type="match status" value="1"/>
</dbReference>
<dbReference type="OrthoDB" id="266329at2"/>
<dbReference type="InterPro" id="IPR038717">
    <property type="entry name" value="Tc1-like_DDE_dom"/>
</dbReference>
<dbReference type="PANTHER" id="PTHR46564">
    <property type="entry name" value="TRANSPOSASE"/>
    <property type="match status" value="1"/>
</dbReference>
<dbReference type="GO" id="GO:0003676">
    <property type="term" value="F:nucleic acid binding"/>
    <property type="evidence" value="ECO:0007669"/>
    <property type="project" value="InterPro"/>
</dbReference>
<dbReference type="NCBIfam" id="NF033545">
    <property type="entry name" value="transpos_IS630"/>
    <property type="match status" value="1"/>
</dbReference>
<accession>A0A5C5VTW0</accession>
<dbReference type="AlphaFoldDB" id="A0A5C5VTW0"/>
<organism evidence="2 3">
    <name type="scientific">Botrimarina hoheduenensis</name>
    <dbReference type="NCBI Taxonomy" id="2528000"/>
    <lineage>
        <taxon>Bacteria</taxon>
        <taxon>Pseudomonadati</taxon>
        <taxon>Planctomycetota</taxon>
        <taxon>Planctomycetia</taxon>
        <taxon>Pirellulales</taxon>
        <taxon>Lacipirellulaceae</taxon>
        <taxon>Botrimarina</taxon>
    </lineage>
</organism>
<keyword evidence="3" id="KW-1185">Reference proteome</keyword>
<reference evidence="2 3" key="1">
    <citation type="submission" date="2019-02" db="EMBL/GenBank/DDBJ databases">
        <title>Deep-cultivation of Planctomycetes and their phenomic and genomic characterization uncovers novel biology.</title>
        <authorList>
            <person name="Wiegand S."/>
            <person name="Jogler M."/>
            <person name="Boedeker C."/>
            <person name="Pinto D."/>
            <person name="Vollmers J."/>
            <person name="Rivas-Marin E."/>
            <person name="Kohn T."/>
            <person name="Peeters S.H."/>
            <person name="Heuer A."/>
            <person name="Rast P."/>
            <person name="Oberbeckmann S."/>
            <person name="Bunk B."/>
            <person name="Jeske O."/>
            <person name="Meyerdierks A."/>
            <person name="Storesund J.E."/>
            <person name="Kallscheuer N."/>
            <person name="Luecker S."/>
            <person name="Lage O.M."/>
            <person name="Pohl T."/>
            <person name="Merkel B.J."/>
            <person name="Hornburger P."/>
            <person name="Mueller R.-W."/>
            <person name="Bruemmer F."/>
            <person name="Labrenz M."/>
            <person name="Spormann A.M."/>
            <person name="Op Den Camp H."/>
            <person name="Overmann J."/>
            <person name="Amann R."/>
            <person name="Jetten M.S.M."/>
            <person name="Mascher T."/>
            <person name="Medema M.H."/>
            <person name="Devos D.P."/>
            <person name="Kaster A.-K."/>
            <person name="Ovreas L."/>
            <person name="Rohde M."/>
            <person name="Galperin M.Y."/>
            <person name="Jogler C."/>
        </authorList>
    </citation>
    <scope>NUCLEOTIDE SEQUENCE [LARGE SCALE GENOMIC DNA]</scope>
    <source>
        <strain evidence="2 3">Pla111</strain>
    </source>
</reference>
<feature type="domain" description="Tc1-like transposase DDE" evidence="1">
    <location>
        <begin position="19"/>
        <end position="160"/>
    </location>
</feature>
<gene>
    <name evidence="2" type="ORF">Pla111_30590</name>
</gene>